<evidence type="ECO:0000259" key="10">
    <source>
        <dbReference type="PROSITE" id="PS51695"/>
    </source>
</evidence>
<protein>
    <submittedName>
        <fullName evidence="11">Subtilisin-like protein</fullName>
    </submittedName>
</protein>
<accession>A0AAD4Q8V5</accession>
<comment type="cofactor">
    <cofactor evidence="1">
        <name>Ca(2+)</name>
        <dbReference type="ChEBI" id="CHEBI:29108"/>
    </cofactor>
</comment>
<dbReference type="InterPro" id="IPR030400">
    <property type="entry name" value="Sedolisin_dom"/>
</dbReference>
<dbReference type="PANTHER" id="PTHR14218:SF19">
    <property type="entry name" value="SERINE PROTEASE AORO, PUTATIVE (AFU_ORTHOLOGUE AFUA_6G10250)-RELATED"/>
    <property type="match status" value="1"/>
</dbReference>
<keyword evidence="4" id="KW-0479">Metal-binding</keyword>
<keyword evidence="3 9" id="KW-0645">Protease</keyword>
<keyword evidence="5 9" id="KW-0378">Hydrolase</keyword>
<feature type="domain" description="Peptidase S53" evidence="10">
    <location>
        <begin position="220"/>
        <end position="562"/>
    </location>
</feature>
<evidence type="ECO:0000256" key="2">
    <source>
        <dbReference type="ARBA" id="ARBA00004239"/>
    </source>
</evidence>
<dbReference type="GO" id="GO:0005576">
    <property type="term" value="C:extracellular region"/>
    <property type="evidence" value="ECO:0007669"/>
    <property type="project" value="UniProtKB-SubCell"/>
</dbReference>
<proteinExistence type="predicted"/>
<evidence type="ECO:0000256" key="8">
    <source>
        <dbReference type="ARBA" id="ARBA00023145"/>
    </source>
</evidence>
<dbReference type="InterPro" id="IPR015366">
    <property type="entry name" value="S53_propep"/>
</dbReference>
<dbReference type="InterPro" id="IPR036852">
    <property type="entry name" value="Peptidase_S8/S53_dom_sf"/>
</dbReference>
<dbReference type="Proteomes" id="UP001201163">
    <property type="component" value="Unassembled WGS sequence"/>
</dbReference>
<dbReference type="GO" id="GO:0004252">
    <property type="term" value="F:serine-type endopeptidase activity"/>
    <property type="evidence" value="ECO:0007669"/>
    <property type="project" value="UniProtKB-UniRule"/>
</dbReference>
<evidence type="ECO:0000256" key="7">
    <source>
        <dbReference type="ARBA" id="ARBA00022837"/>
    </source>
</evidence>
<feature type="active site" description="Charge relay system" evidence="9">
    <location>
        <position position="305"/>
    </location>
</feature>
<reference evidence="11" key="1">
    <citation type="submission" date="2022-01" db="EMBL/GenBank/DDBJ databases">
        <title>Comparative genomics reveals a dynamic genome evolution in the ectomycorrhizal milk-cap (Lactarius) mushrooms.</title>
        <authorList>
            <consortium name="DOE Joint Genome Institute"/>
            <person name="Lebreton A."/>
            <person name="Tang N."/>
            <person name="Kuo A."/>
            <person name="LaButti K."/>
            <person name="Drula E."/>
            <person name="Barry K."/>
            <person name="Clum A."/>
            <person name="Lipzen A."/>
            <person name="Mousain D."/>
            <person name="Ng V."/>
            <person name="Wang R."/>
            <person name="Wang X."/>
            <person name="Dai Y."/>
            <person name="Henrissat B."/>
            <person name="Grigoriev I.V."/>
            <person name="Guerin-Laguette A."/>
            <person name="Yu F."/>
            <person name="Martin F.M."/>
        </authorList>
    </citation>
    <scope>NUCLEOTIDE SEQUENCE</scope>
    <source>
        <strain evidence="11">QP</strain>
    </source>
</reference>
<organism evidence="11 12">
    <name type="scientific">Lactarius akahatsu</name>
    <dbReference type="NCBI Taxonomy" id="416441"/>
    <lineage>
        <taxon>Eukaryota</taxon>
        <taxon>Fungi</taxon>
        <taxon>Dikarya</taxon>
        <taxon>Basidiomycota</taxon>
        <taxon>Agaricomycotina</taxon>
        <taxon>Agaricomycetes</taxon>
        <taxon>Russulales</taxon>
        <taxon>Russulaceae</taxon>
        <taxon>Lactarius</taxon>
    </lineage>
</organism>
<evidence type="ECO:0000256" key="9">
    <source>
        <dbReference type="PROSITE-ProRule" id="PRU01032"/>
    </source>
</evidence>
<keyword evidence="8" id="KW-0865">Zymogen</keyword>
<evidence type="ECO:0000256" key="6">
    <source>
        <dbReference type="ARBA" id="ARBA00022825"/>
    </source>
</evidence>
<comment type="caution">
    <text evidence="9">Lacks conserved residue(s) required for the propagation of feature annotation.</text>
</comment>
<dbReference type="CDD" id="cd04056">
    <property type="entry name" value="Peptidases_S53"/>
    <property type="match status" value="1"/>
</dbReference>
<evidence type="ECO:0000313" key="11">
    <source>
        <dbReference type="EMBL" id="KAH8981731.1"/>
    </source>
</evidence>
<evidence type="ECO:0000256" key="5">
    <source>
        <dbReference type="ARBA" id="ARBA00022801"/>
    </source>
</evidence>
<dbReference type="AlphaFoldDB" id="A0AAD4Q8V5"/>
<keyword evidence="6 9" id="KW-0720">Serine protease</keyword>
<comment type="subcellular location">
    <subcellularLocation>
        <location evidence="2">Secreted</location>
        <location evidence="2">Extracellular space</location>
    </subcellularLocation>
</comment>
<dbReference type="PROSITE" id="PS51695">
    <property type="entry name" value="SEDOLISIN"/>
    <property type="match status" value="1"/>
</dbReference>
<dbReference type="Gene3D" id="3.40.50.200">
    <property type="entry name" value="Peptidase S8/S53 domain"/>
    <property type="match status" value="1"/>
</dbReference>
<dbReference type="SUPFAM" id="SSF52743">
    <property type="entry name" value="Subtilisin-like"/>
    <property type="match status" value="1"/>
</dbReference>
<evidence type="ECO:0000256" key="3">
    <source>
        <dbReference type="ARBA" id="ARBA00022670"/>
    </source>
</evidence>
<dbReference type="CDD" id="cd11377">
    <property type="entry name" value="Pro-peptidase_S53"/>
    <property type="match status" value="1"/>
</dbReference>
<feature type="active site" description="Charge relay system" evidence="9">
    <location>
        <position position="301"/>
    </location>
</feature>
<dbReference type="GO" id="GO:0046872">
    <property type="term" value="F:metal ion binding"/>
    <property type="evidence" value="ECO:0007669"/>
    <property type="project" value="UniProtKB-KW"/>
</dbReference>
<dbReference type="EMBL" id="JAKELL010000111">
    <property type="protein sequence ID" value="KAH8981731.1"/>
    <property type="molecule type" value="Genomic_DNA"/>
</dbReference>
<sequence length="562" mass="60945">MAICSIALATPSHCANHVVHKRRTVEPIGWVQSHRAHADDTITLRIGMKQQNLHMIENLLMDVAHPDPPTYGQHWTPKKVVDFFAPSESTVSSIRTWLSASGIAEDKPRLSPNKGWIELDLTVATAERLLGTEYHIYEHPSGERQIGCLSYSVPEHISDHVGVIKPTVHLNYRLPEYPARLRRRANLNHLGQPSITHVPRALANGAKIDATLSLTNCDQFVTLECLRALYDFCYIPGATEKNSYGIESPLTCPSVEFTPQTYRSPDLDLFFKKFSSTQIGQRPTLVSIDGCKSPNSSVNSESDLDLEYAMVLTNPQPVTLLQTGDIVEEPESCGIIQPPYVVSVSYAQDEGTATHRYATRQCNGYGKLGLLGTTVLYGSGDDGVAGGGGVCQNSSGDNDVNAVRFNPAFPASCSFVVSVGATQINSGATVNDPESAYFFSGGGYSDIFPMPSYQATTVAKFLKEHPPPYNAAQFNNSGKARGFPDLSANGLNYTIALDGRFKLVSGTSASSPVVGKRPFAHAFNDITAGKNPGCGIVRGWDPVTGLGTPNFEKLLHLFLELP</sequence>
<evidence type="ECO:0000256" key="4">
    <source>
        <dbReference type="ARBA" id="ARBA00022723"/>
    </source>
</evidence>
<evidence type="ECO:0000256" key="1">
    <source>
        <dbReference type="ARBA" id="ARBA00001913"/>
    </source>
</evidence>
<dbReference type="SUPFAM" id="SSF54897">
    <property type="entry name" value="Protease propeptides/inhibitors"/>
    <property type="match status" value="1"/>
</dbReference>
<dbReference type="PANTHER" id="PTHR14218">
    <property type="entry name" value="PROTEASE S8 TRIPEPTIDYL PEPTIDASE I CLN2"/>
    <property type="match status" value="1"/>
</dbReference>
<dbReference type="Pfam" id="PF09286">
    <property type="entry name" value="Pro-kuma_activ"/>
    <property type="match status" value="1"/>
</dbReference>
<dbReference type="GO" id="GO:0008240">
    <property type="term" value="F:tripeptidyl-peptidase activity"/>
    <property type="evidence" value="ECO:0007669"/>
    <property type="project" value="TreeGrafter"/>
</dbReference>
<dbReference type="InterPro" id="IPR050819">
    <property type="entry name" value="Tripeptidyl-peptidase_I"/>
</dbReference>
<keyword evidence="12" id="KW-1185">Reference proteome</keyword>
<dbReference type="SMART" id="SM00944">
    <property type="entry name" value="Pro-kuma_activ"/>
    <property type="match status" value="1"/>
</dbReference>
<dbReference type="GO" id="GO:0006508">
    <property type="term" value="P:proteolysis"/>
    <property type="evidence" value="ECO:0007669"/>
    <property type="project" value="UniProtKB-KW"/>
</dbReference>
<keyword evidence="7" id="KW-0106">Calcium</keyword>
<gene>
    <name evidence="11" type="ORF">EDB92DRAFT_1936985</name>
</gene>
<name>A0AAD4Q8V5_9AGAM</name>
<feature type="active site" description="Charge relay system" evidence="9">
    <location>
        <position position="508"/>
    </location>
</feature>
<comment type="caution">
    <text evidence="11">The sequence shown here is derived from an EMBL/GenBank/DDBJ whole genome shotgun (WGS) entry which is preliminary data.</text>
</comment>
<evidence type="ECO:0000313" key="12">
    <source>
        <dbReference type="Proteomes" id="UP001201163"/>
    </source>
</evidence>